<dbReference type="FunFam" id="3.30.230.70:FF:000002">
    <property type="entry name" value="Polyribonucleotide nucleotidyltransferase"/>
    <property type="match status" value="1"/>
</dbReference>
<dbReference type="PROSITE" id="PS50126">
    <property type="entry name" value="S1"/>
    <property type="match status" value="1"/>
</dbReference>
<dbReference type="PANTHER" id="PTHR11252">
    <property type="entry name" value="POLYRIBONUCLEOTIDE NUCLEOTIDYLTRANSFERASE"/>
    <property type="match status" value="1"/>
</dbReference>
<dbReference type="GO" id="GO:0004654">
    <property type="term" value="F:polyribonucleotide nucleotidyltransferase activity"/>
    <property type="evidence" value="ECO:0007669"/>
    <property type="project" value="UniProtKB-UniRule"/>
</dbReference>
<dbReference type="InterPro" id="IPR015847">
    <property type="entry name" value="ExoRNase_PH_dom2"/>
</dbReference>
<dbReference type="InterPro" id="IPR003029">
    <property type="entry name" value="S1_domain"/>
</dbReference>
<dbReference type="HAMAP" id="MF_01595">
    <property type="entry name" value="PNPase"/>
    <property type="match status" value="1"/>
</dbReference>
<dbReference type="Pfam" id="PF03726">
    <property type="entry name" value="PNPase"/>
    <property type="match status" value="1"/>
</dbReference>
<dbReference type="GO" id="GO:0000175">
    <property type="term" value="F:3'-5'-RNA exonuclease activity"/>
    <property type="evidence" value="ECO:0007669"/>
    <property type="project" value="TreeGrafter"/>
</dbReference>
<dbReference type="SUPFAM" id="SSF54791">
    <property type="entry name" value="Eukaryotic type KH-domain (KH-domain type I)"/>
    <property type="match status" value="1"/>
</dbReference>
<dbReference type="PIRSF" id="PIRSF005499">
    <property type="entry name" value="PNPase"/>
    <property type="match status" value="1"/>
</dbReference>
<dbReference type="EMBL" id="PYYB01000004">
    <property type="protein sequence ID" value="PTL54917.1"/>
    <property type="molecule type" value="Genomic_DNA"/>
</dbReference>
<evidence type="ECO:0000256" key="1">
    <source>
        <dbReference type="ARBA" id="ARBA00007404"/>
    </source>
</evidence>
<organism evidence="12 13">
    <name type="scientific">Paraconexibacter algicola</name>
    <dbReference type="NCBI Taxonomy" id="2133960"/>
    <lineage>
        <taxon>Bacteria</taxon>
        <taxon>Bacillati</taxon>
        <taxon>Actinomycetota</taxon>
        <taxon>Thermoleophilia</taxon>
        <taxon>Solirubrobacterales</taxon>
        <taxon>Paraconexibacteraceae</taxon>
        <taxon>Paraconexibacter</taxon>
    </lineage>
</organism>
<evidence type="ECO:0000256" key="2">
    <source>
        <dbReference type="ARBA" id="ARBA00022490"/>
    </source>
</evidence>
<dbReference type="InterPro" id="IPR036345">
    <property type="entry name" value="ExoRNase_PH_dom2_sf"/>
</dbReference>
<dbReference type="Gene3D" id="3.30.230.70">
    <property type="entry name" value="GHMP Kinase, N-terminal domain"/>
    <property type="match status" value="2"/>
</dbReference>
<keyword evidence="3 8" id="KW-0808">Transferase</keyword>
<proteinExistence type="inferred from homology"/>
<dbReference type="AlphaFoldDB" id="A0A2T4UCH1"/>
<accession>A0A2T4UCH1</accession>
<dbReference type="InterPro" id="IPR015848">
    <property type="entry name" value="PNPase_PH_RNA-bd_bac/org-type"/>
</dbReference>
<keyword evidence="2 8" id="KW-0963">Cytoplasm</keyword>
<comment type="function">
    <text evidence="8">Involved in mRNA degradation. Catalyzes the phosphorolysis of single-stranded polyribonucleotides processively in the 3'- to 5'-direction.</text>
</comment>
<dbReference type="InterPro" id="IPR012340">
    <property type="entry name" value="NA-bd_OB-fold"/>
</dbReference>
<feature type="region of interest" description="Disordered" evidence="10">
    <location>
        <begin position="706"/>
        <end position="768"/>
    </location>
</feature>
<comment type="subcellular location">
    <subcellularLocation>
        <location evidence="8">Cytoplasm</location>
    </subcellularLocation>
</comment>
<feature type="coiled-coil region" evidence="9">
    <location>
        <begin position="250"/>
        <end position="310"/>
    </location>
</feature>
<keyword evidence="7 8" id="KW-0694">RNA-binding</keyword>
<dbReference type="Proteomes" id="UP000240739">
    <property type="component" value="Unassembled WGS sequence"/>
</dbReference>
<dbReference type="SUPFAM" id="SSF46915">
    <property type="entry name" value="Polynucleotide phosphorylase/guanosine pentaphosphate synthase (PNPase/GPSI), domain 3"/>
    <property type="match status" value="1"/>
</dbReference>
<dbReference type="InterPro" id="IPR020568">
    <property type="entry name" value="Ribosomal_Su5_D2-typ_SF"/>
</dbReference>
<dbReference type="InterPro" id="IPR004088">
    <property type="entry name" value="KH_dom_type_1"/>
</dbReference>
<dbReference type="SUPFAM" id="SSF54211">
    <property type="entry name" value="Ribosomal protein S5 domain 2-like"/>
    <property type="match status" value="2"/>
</dbReference>
<dbReference type="EC" id="2.7.7.8" evidence="8"/>
<dbReference type="InterPro" id="IPR004087">
    <property type="entry name" value="KH_dom"/>
</dbReference>
<gene>
    <name evidence="8" type="primary">pnp</name>
    <name evidence="12" type="ORF">C7Y72_20290</name>
</gene>
<comment type="catalytic activity">
    <reaction evidence="8">
        <text>RNA(n+1) + phosphate = RNA(n) + a ribonucleoside 5'-diphosphate</text>
        <dbReference type="Rhea" id="RHEA:22096"/>
        <dbReference type="Rhea" id="RHEA-COMP:14527"/>
        <dbReference type="Rhea" id="RHEA-COMP:17342"/>
        <dbReference type="ChEBI" id="CHEBI:43474"/>
        <dbReference type="ChEBI" id="CHEBI:57930"/>
        <dbReference type="ChEBI" id="CHEBI:140395"/>
        <dbReference type="EC" id="2.7.7.8"/>
    </reaction>
</comment>
<dbReference type="Pfam" id="PF00575">
    <property type="entry name" value="S1"/>
    <property type="match status" value="1"/>
</dbReference>
<dbReference type="GO" id="GO:0006402">
    <property type="term" value="P:mRNA catabolic process"/>
    <property type="evidence" value="ECO:0007669"/>
    <property type="project" value="UniProtKB-UniRule"/>
</dbReference>
<evidence type="ECO:0000313" key="13">
    <source>
        <dbReference type="Proteomes" id="UP000240739"/>
    </source>
</evidence>
<evidence type="ECO:0000313" key="12">
    <source>
        <dbReference type="EMBL" id="PTL54917.1"/>
    </source>
</evidence>
<dbReference type="InterPro" id="IPR036456">
    <property type="entry name" value="PNPase_PH_RNA-bd_sf"/>
</dbReference>
<dbReference type="PROSITE" id="PS50084">
    <property type="entry name" value="KH_TYPE_1"/>
    <property type="match status" value="1"/>
</dbReference>
<dbReference type="CDD" id="cd11363">
    <property type="entry name" value="RNase_PH_PNPase_1"/>
    <property type="match status" value="1"/>
</dbReference>
<keyword evidence="6 8" id="KW-0460">Magnesium</keyword>
<dbReference type="Pfam" id="PF03725">
    <property type="entry name" value="RNase_PH_C"/>
    <property type="match status" value="1"/>
</dbReference>
<name>A0A2T4UCH1_9ACTN</name>
<dbReference type="NCBIfam" id="TIGR03591">
    <property type="entry name" value="polynuc_phos"/>
    <property type="match status" value="1"/>
</dbReference>
<sequence>MSSFAATTVTVEIGGSTISFETGRLAKQAGGSVLVTQGDTLVLCTATAGGERDVDFLPLTVEVEERQYAAGKIPGSFFKREGRAGEKAILTARMIDRPLRPLFPKGWHRETQLVAVPMSIDHEHPYDILAMNGASAALMLSDIPIPFPVAAVRMGKIDGNFVINPPEASLEDDGDSTLDLIVSGSEDAILMVEAGADQIPEAEILDALDIAHDAIKKICAAQRELAEQCGKEKVAFEAKGVDEDLYAKVKAAYTDKLDAATSIVDKMERQDASKAVIEEIVAEFGGDESADDHAERKAAAKAAAAKLEKSIIRERIAVHKKRPDGRGEKEIRQITIEAGPLPRTHGSALFTRGQTQAMSVVALGTLKEEMRLDTLGLQTNKYYWHHYNFPPFSVGEAGRMGGPKRRDIGHGALAERALAAVVPSIEEFPYTIRVVSDILESNGSSSMASVCGSSLSLMDAGVPIKAPVAGIAMGLIKEGDDYVVLTDIAGVEDHLGDMDFKVAGTKDGITALQMDIKITGVTFDILRDALAQAKEAREDILGQMAAVIEAPREELSQFAPRIEKIKIDQDKIGLLIGKGGETIRGLCDEFDSQITVEDDGTVLIYSANGELATALVARIQSMTKEVEIGDEFPTAKVVKTTTFGAFVELAKGTDGLLHISNVSPGQRVDTVEDVLNKGDEISVKVVEVDRERGRIGLRLADDPEIAGKSKEELATIKAEPSRGGGGGGRDRGGRGGRDRDRGGDRGGEGRGSGRPRHRSRGDSDPDRG</sequence>
<dbReference type="CDD" id="cd02393">
    <property type="entry name" value="KH-I_PNPase"/>
    <property type="match status" value="1"/>
</dbReference>
<comment type="cofactor">
    <cofactor evidence="8">
        <name>Mg(2+)</name>
        <dbReference type="ChEBI" id="CHEBI:18420"/>
    </cofactor>
</comment>
<dbReference type="PANTHER" id="PTHR11252:SF0">
    <property type="entry name" value="POLYRIBONUCLEOTIDE NUCLEOTIDYLTRANSFERASE 1, MITOCHONDRIAL"/>
    <property type="match status" value="1"/>
</dbReference>
<keyword evidence="9" id="KW-0175">Coiled coil</keyword>
<comment type="caution">
    <text evidence="12">The sequence shown here is derived from an EMBL/GenBank/DDBJ whole genome shotgun (WGS) entry which is preliminary data.</text>
</comment>
<keyword evidence="13" id="KW-1185">Reference proteome</keyword>
<feature type="compositionally biased region" description="Basic and acidic residues" evidence="10">
    <location>
        <begin position="728"/>
        <end position="748"/>
    </location>
</feature>
<dbReference type="NCBIfam" id="NF008805">
    <property type="entry name" value="PRK11824.1"/>
    <property type="match status" value="1"/>
</dbReference>
<dbReference type="OrthoDB" id="9804305at2"/>
<evidence type="ECO:0000256" key="6">
    <source>
        <dbReference type="ARBA" id="ARBA00022842"/>
    </source>
</evidence>
<dbReference type="Pfam" id="PF00013">
    <property type="entry name" value="KH_1"/>
    <property type="match status" value="1"/>
</dbReference>
<evidence type="ECO:0000259" key="11">
    <source>
        <dbReference type="PROSITE" id="PS50126"/>
    </source>
</evidence>
<feature type="binding site" evidence="8">
    <location>
        <position position="493"/>
    </location>
    <ligand>
        <name>Mg(2+)</name>
        <dbReference type="ChEBI" id="CHEBI:18420"/>
    </ligand>
</feature>
<evidence type="ECO:0000256" key="4">
    <source>
        <dbReference type="ARBA" id="ARBA00022695"/>
    </source>
</evidence>
<dbReference type="InterPro" id="IPR012162">
    <property type="entry name" value="PNPase"/>
</dbReference>
<protein>
    <recommendedName>
        <fullName evidence="8">Polyribonucleotide nucleotidyltransferase</fullName>
        <ecNumber evidence="8">2.7.7.8</ecNumber>
    </recommendedName>
    <alternativeName>
        <fullName evidence="8">Polynucleotide phosphorylase</fullName>
        <shortName evidence="8">PNPase</shortName>
    </alternativeName>
</protein>
<dbReference type="GO" id="GO:0003723">
    <property type="term" value="F:RNA binding"/>
    <property type="evidence" value="ECO:0007669"/>
    <property type="project" value="UniProtKB-UniRule"/>
</dbReference>
<dbReference type="InterPro" id="IPR001247">
    <property type="entry name" value="ExoRNase_PH_dom1"/>
</dbReference>
<dbReference type="SUPFAM" id="SSF50249">
    <property type="entry name" value="Nucleic acid-binding proteins"/>
    <property type="match status" value="1"/>
</dbReference>
<evidence type="ECO:0000256" key="10">
    <source>
        <dbReference type="SAM" id="MobiDB-lite"/>
    </source>
</evidence>
<comment type="similarity">
    <text evidence="1 8">Belongs to the polyribonucleotide nucleotidyltransferase family.</text>
</comment>
<dbReference type="SMART" id="SM00322">
    <property type="entry name" value="KH"/>
    <property type="match status" value="1"/>
</dbReference>
<evidence type="ECO:0000256" key="3">
    <source>
        <dbReference type="ARBA" id="ARBA00022679"/>
    </source>
</evidence>
<dbReference type="GO" id="GO:0005829">
    <property type="term" value="C:cytosol"/>
    <property type="evidence" value="ECO:0007669"/>
    <property type="project" value="UniProtKB-ARBA"/>
</dbReference>
<evidence type="ECO:0000256" key="8">
    <source>
        <dbReference type="HAMAP-Rule" id="MF_01595"/>
    </source>
</evidence>
<dbReference type="SMART" id="SM00316">
    <property type="entry name" value="S1"/>
    <property type="match status" value="1"/>
</dbReference>
<dbReference type="RefSeq" id="WP_107571017.1">
    <property type="nucleotide sequence ID" value="NZ_PYYB01000004.1"/>
</dbReference>
<dbReference type="Gene3D" id="2.40.50.140">
    <property type="entry name" value="Nucleic acid-binding proteins"/>
    <property type="match status" value="1"/>
</dbReference>
<feature type="binding site" evidence="8">
    <location>
        <position position="499"/>
    </location>
    <ligand>
        <name>Mg(2+)</name>
        <dbReference type="ChEBI" id="CHEBI:18420"/>
    </ligand>
</feature>
<evidence type="ECO:0000256" key="7">
    <source>
        <dbReference type="ARBA" id="ARBA00022884"/>
    </source>
</evidence>
<evidence type="ECO:0000256" key="9">
    <source>
        <dbReference type="SAM" id="Coils"/>
    </source>
</evidence>
<dbReference type="Pfam" id="PF01138">
    <property type="entry name" value="RNase_PH"/>
    <property type="match status" value="2"/>
</dbReference>
<dbReference type="Gene3D" id="3.30.1370.10">
    <property type="entry name" value="K Homology domain, type 1"/>
    <property type="match status" value="1"/>
</dbReference>
<dbReference type="GO" id="GO:0006396">
    <property type="term" value="P:RNA processing"/>
    <property type="evidence" value="ECO:0007669"/>
    <property type="project" value="InterPro"/>
</dbReference>
<keyword evidence="4 8" id="KW-0548">Nucleotidyltransferase</keyword>
<dbReference type="FunFam" id="3.30.230.70:FF:000001">
    <property type="entry name" value="Polyribonucleotide nucleotidyltransferase"/>
    <property type="match status" value="1"/>
</dbReference>
<evidence type="ECO:0000256" key="5">
    <source>
        <dbReference type="ARBA" id="ARBA00022723"/>
    </source>
</evidence>
<dbReference type="SUPFAM" id="SSF55666">
    <property type="entry name" value="Ribonuclease PH domain 2-like"/>
    <property type="match status" value="2"/>
</dbReference>
<keyword evidence="5 8" id="KW-0479">Metal-binding</keyword>
<feature type="domain" description="S1 motif" evidence="11">
    <location>
        <begin position="629"/>
        <end position="700"/>
    </location>
</feature>
<reference evidence="12 13" key="1">
    <citation type="submission" date="2018-03" db="EMBL/GenBank/DDBJ databases">
        <title>Aquarubrobacter algicola gen. nov., sp. nov., a novel actinobacterium isolated from shallow eutrophic lake during the end of cyanobacterial harmful algal blooms.</title>
        <authorList>
            <person name="Chun S.J."/>
        </authorList>
    </citation>
    <scope>NUCLEOTIDE SEQUENCE [LARGE SCALE GENOMIC DNA]</scope>
    <source>
        <strain evidence="12 13">Seoho-28</strain>
    </source>
</reference>
<dbReference type="GO" id="GO:0000287">
    <property type="term" value="F:magnesium ion binding"/>
    <property type="evidence" value="ECO:0007669"/>
    <property type="project" value="UniProtKB-UniRule"/>
</dbReference>
<dbReference type="CDD" id="cd11364">
    <property type="entry name" value="RNase_PH_PNPase_2"/>
    <property type="match status" value="1"/>
</dbReference>
<dbReference type="InterPro" id="IPR036612">
    <property type="entry name" value="KH_dom_type_1_sf"/>
</dbReference>
<dbReference type="InterPro" id="IPR027408">
    <property type="entry name" value="PNPase/RNase_PH_dom_sf"/>
</dbReference>
<dbReference type="FunFam" id="3.30.1370.10:FF:000001">
    <property type="entry name" value="Polyribonucleotide nucleotidyltransferase"/>
    <property type="match status" value="1"/>
</dbReference>